<dbReference type="InterPro" id="IPR000157">
    <property type="entry name" value="TIR_dom"/>
</dbReference>
<dbReference type="InterPro" id="IPR035897">
    <property type="entry name" value="Toll_tir_struct_dom_sf"/>
</dbReference>
<reference evidence="2 3" key="1">
    <citation type="submission" date="2018-08" db="EMBL/GenBank/DDBJ databases">
        <title>Muricauda nanhaiensis sp. nov., isolated from seawater of the South China Sea.</title>
        <authorList>
            <person name="Dang Y."/>
        </authorList>
    </citation>
    <scope>NUCLEOTIDE SEQUENCE [LARGE SCALE GENOMIC DNA]</scope>
    <source>
        <strain evidence="2 3">SM1704</strain>
    </source>
</reference>
<dbReference type="AlphaFoldDB" id="A0A371JMH0"/>
<dbReference type="PROSITE" id="PS50104">
    <property type="entry name" value="TIR"/>
    <property type="match status" value="1"/>
</dbReference>
<dbReference type="RefSeq" id="WP_116185342.1">
    <property type="nucleotide sequence ID" value="NZ_QTJX01000004.1"/>
</dbReference>
<organism evidence="2 3">
    <name type="scientific">Flagellimonas nanhaiensis</name>
    <dbReference type="NCBI Taxonomy" id="2292706"/>
    <lineage>
        <taxon>Bacteria</taxon>
        <taxon>Pseudomonadati</taxon>
        <taxon>Bacteroidota</taxon>
        <taxon>Flavobacteriia</taxon>
        <taxon>Flavobacteriales</taxon>
        <taxon>Flavobacteriaceae</taxon>
        <taxon>Flagellimonas</taxon>
    </lineage>
</organism>
<comment type="caution">
    <text evidence="2">The sequence shown here is derived from an EMBL/GenBank/DDBJ whole genome shotgun (WGS) entry which is preliminary data.</text>
</comment>
<sequence>MTNEEIIRAEAKDFYEWQMGREDEVINEVDKIKNRLSSLYSAEFKAIFLDELNQIVSKNLQDHRNDAHNGEPNPGCAIEIKTEKLLFYLNQEMSILPKIAKNTNARESSHMRNKVFVSYSHLNKSYLNDIKRHFKPFLKEIDFWHDENIQPGAKWKTEIRNAIDQTKVAILLLSTDFLGSEFISTDELPPLLQAAEKDGATILIVILEPCLFEEFPNLNQYQAMNPPSNPVIKMEYSEKEELYVNLVRQTKKLLK</sequence>
<evidence type="ECO:0000313" key="2">
    <source>
        <dbReference type="EMBL" id="RDY58340.1"/>
    </source>
</evidence>
<keyword evidence="3" id="KW-1185">Reference proteome</keyword>
<dbReference type="OrthoDB" id="883741at2"/>
<dbReference type="SUPFAM" id="SSF52200">
    <property type="entry name" value="Toll/Interleukin receptor TIR domain"/>
    <property type="match status" value="1"/>
</dbReference>
<proteinExistence type="predicted"/>
<dbReference type="Proteomes" id="UP000261828">
    <property type="component" value="Unassembled WGS sequence"/>
</dbReference>
<evidence type="ECO:0000259" key="1">
    <source>
        <dbReference type="PROSITE" id="PS50104"/>
    </source>
</evidence>
<keyword evidence="2" id="KW-0675">Receptor</keyword>
<dbReference type="SMART" id="SM00255">
    <property type="entry name" value="TIR"/>
    <property type="match status" value="1"/>
</dbReference>
<evidence type="ECO:0000313" key="3">
    <source>
        <dbReference type="Proteomes" id="UP000261828"/>
    </source>
</evidence>
<dbReference type="Gene3D" id="3.40.50.10140">
    <property type="entry name" value="Toll/interleukin-1 receptor homology (TIR) domain"/>
    <property type="match status" value="1"/>
</dbReference>
<name>A0A371JMH0_9FLAO</name>
<gene>
    <name evidence="2" type="ORF">DX873_15135</name>
</gene>
<protein>
    <submittedName>
        <fullName evidence="2">Toll/interleukin-1 receptor domain-containing protein</fullName>
    </submittedName>
</protein>
<feature type="domain" description="TIR" evidence="1">
    <location>
        <begin position="111"/>
        <end position="254"/>
    </location>
</feature>
<dbReference type="EMBL" id="QTJX01000004">
    <property type="protein sequence ID" value="RDY58340.1"/>
    <property type="molecule type" value="Genomic_DNA"/>
</dbReference>
<dbReference type="GO" id="GO:0007165">
    <property type="term" value="P:signal transduction"/>
    <property type="evidence" value="ECO:0007669"/>
    <property type="project" value="InterPro"/>
</dbReference>
<dbReference type="Pfam" id="PF13676">
    <property type="entry name" value="TIR_2"/>
    <property type="match status" value="1"/>
</dbReference>
<accession>A0A371JMH0</accession>